<dbReference type="Gene3D" id="4.10.240.10">
    <property type="entry name" value="Zn(2)-C6 fungal-type DNA-binding domain"/>
    <property type="match status" value="1"/>
</dbReference>
<dbReference type="GO" id="GO:0006351">
    <property type="term" value="P:DNA-templated transcription"/>
    <property type="evidence" value="ECO:0007669"/>
    <property type="project" value="InterPro"/>
</dbReference>
<protein>
    <recommendedName>
        <fullName evidence="9">Zn(2)-C6 fungal-type domain-containing protein</fullName>
    </recommendedName>
</protein>
<evidence type="ECO:0000256" key="5">
    <source>
        <dbReference type="ARBA" id="ARBA00023125"/>
    </source>
</evidence>
<dbReference type="PANTHER" id="PTHR31313">
    <property type="entry name" value="TY1 ENHANCER ACTIVATOR"/>
    <property type="match status" value="1"/>
</dbReference>
<dbReference type="Pfam" id="PF04082">
    <property type="entry name" value="Fungal_trans"/>
    <property type="match status" value="1"/>
</dbReference>
<keyword evidence="7" id="KW-0539">Nucleus</keyword>
<dbReference type="GO" id="GO:0008270">
    <property type="term" value="F:zinc ion binding"/>
    <property type="evidence" value="ECO:0007669"/>
    <property type="project" value="InterPro"/>
</dbReference>
<dbReference type="GO" id="GO:0000981">
    <property type="term" value="F:DNA-binding transcription factor activity, RNA polymerase II-specific"/>
    <property type="evidence" value="ECO:0007669"/>
    <property type="project" value="InterPro"/>
</dbReference>
<dbReference type="CDD" id="cd00067">
    <property type="entry name" value="GAL4"/>
    <property type="match status" value="1"/>
</dbReference>
<dbReference type="InterPro" id="IPR001138">
    <property type="entry name" value="Zn2Cys6_DnaBD"/>
</dbReference>
<keyword evidence="6" id="KW-0804">Transcription</keyword>
<sequence length="536" mass="59531">MRDRHATRASFACVRCKKDKRRCDISSASTRGPEGPRCTACRNRNEECEVRYGEDKRSNRQTQDTRALYRRIAALEDTIKNMPQADAAGDKTPNHQSDDNQIDLQSTTEAQPNPFLSPTTSASPSSGSQKHTSPAQIVETWPNTNNPPPPQSITSTLSFSSQRGSSVQDLTECFPSGMDEVAAPAGQASSRNNQYFGSPILFPYSEKQFGPGAGDGDRTGAGTGARDHGSDDDRVTQEEEANRRSRLALEASPEPEPIIAHLLDLFWKWQSCHLLVIDQEIFLRHRKIWDENGGSGDRNFYTPCLLYAILSMASLISPDVGVRRYSTPEEGIAGEKFAKRSRALFELEIEQPTITTVQTALILGSRYGAMVDNTLGWTYSGTAFRIASKLGLHLDCARAVASGHMTTEMAKLRRVVFWGCHIEDNLFSSYCSRPTFFMDWDITTPFPSSPPDPGAPDGISAWSSLLRTTSSLSLMCSKILVSLYGQRRRSSTAHLHSLASRVHRDLWQWYRDLPAELTLTDQDEAKVLAPEVFILQ</sequence>
<dbReference type="PROSITE" id="PS50048">
    <property type="entry name" value="ZN2_CY6_FUNGAL_2"/>
    <property type="match status" value="1"/>
</dbReference>
<feature type="compositionally biased region" description="Low complexity" evidence="8">
    <location>
        <begin position="117"/>
        <end position="128"/>
    </location>
</feature>
<comment type="caution">
    <text evidence="10">The sequence shown here is derived from an EMBL/GenBank/DDBJ whole genome shotgun (WGS) entry which is preliminary data.</text>
</comment>
<dbReference type="SUPFAM" id="SSF57701">
    <property type="entry name" value="Zn2/Cys6 DNA-binding domain"/>
    <property type="match status" value="1"/>
</dbReference>
<dbReference type="InterPro" id="IPR007219">
    <property type="entry name" value="XnlR_reg_dom"/>
</dbReference>
<dbReference type="OrthoDB" id="4161332at2759"/>
<keyword evidence="11" id="KW-1185">Reference proteome</keyword>
<dbReference type="AlphaFoldDB" id="A0A9W8V8B0"/>
<dbReference type="InterPro" id="IPR036864">
    <property type="entry name" value="Zn2-C6_fun-type_DNA-bd_sf"/>
</dbReference>
<dbReference type="EMBL" id="JAOQAZ010000035">
    <property type="protein sequence ID" value="KAJ4248803.1"/>
    <property type="molecule type" value="Genomic_DNA"/>
</dbReference>
<evidence type="ECO:0000256" key="8">
    <source>
        <dbReference type="SAM" id="MobiDB-lite"/>
    </source>
</evidence>
<feature type="compositionally biased region" description="Basic and acidic residues" evidence="8">
    <location>
        <begin position="225"/>
        <end position="243"/>
    </location>
</feature>
<reference evidence="10" key="1">
    <citation type="submission" date="2022-09" db="EMBL/GenBank/DDBJ databases">
        <title>Fusarium specimens isolated from Avocado Roots.</title>
        <authorList>
            <person name="Stajich J."/>
            <person name="Roper C."/>
            <person name="Heimlech-Rivalta G."/>
        </authorList>
    </citation>
    <scope>NUCLEOTIDE SEQUENCE</scope>
    <source>
        <strain evidence="10">CF00136</strain>
    </source>
</reference>
<keyword evidence="3" id="KW-0862">Zinc</keyword>
<dbReference type="GO" id="GO:0005634">
    <property type="term" value="C:nucleus"/>
    <property type="evidence" value="ECO:0007669"/>
    <property type="project" value="UniProtKB-SubCell"/>
</dbReference>
<evidence type="ECO:0000256" key="3">
    <source>
        <dbReference type="ARBA" id="ARBA00022833"/>
    </source>
</evidence>
<gene>
    <name evidence="10" type="ORF">NW762_012641</name>
</gene>
<feature type="domain" description="Zn(2)-C6 fungal-type" evidence="9">
    <location>
        <begin position="12"/>
        <end position="50"/>
    </location>
</feature>
<dbReference type="GO" id="GO:0003677">
    <property type="term" value="F:DNA binding"/>
    <property type="evidence" value="ECO:0007669"/>
    <property type="project" value="UniProtKB-KW"/>
</dbReference>
<evidence type="ECO:0000256" key="6">
    <source>
        <dbReference type="ARBA" id="ARBA00023163"/>
    </source>
</evidence>
<comment type="subcellular location">
    <subcellularLocation>
        <location evidence="1">Nucleus</location>
    </subcellularLocation>
</comment>
<organism evidence="10 11">
    <name type="scientific">Fusarium torreyae</name>
    <dbReference type="NCBI Taxonomy" id="1237075"/>
    <lineage>
        <taxon>Eukaryota</taxon>
        <taxon>Fungi</taxon>
        <taxon>Dikarya</taxon>
        <taxon>Ascomycota</taxon>
        <taxon>Pezizomycotina</taxon>
        <taxon>Sordariomycetes</taxon>
        <taxon>Hypocreomycetidae</taxon>
        <taxon>Hypocreales</taxon>
        <taxon>Nectriaceae</taxon>
        <taxon>Fusarium</taxon>
    </lineage>
</organism>
<feature type="region of interest" description="Disordered" evidence="8">
    <location>
        <begin position="206"/>
        <end position="249"/>
    </location>
</feature>
<feature type="compositionally biased region" description="Gly residues" evidence="8">
    <location>
        <begin position="211"/>
        <end position="223"/>
    </location>
</feature>
<evidence type="ECO:0000313" key="10">
    <source>
        <dbReference type="EMBL" id="KAJ4248803.1"/>
    </source>
</evidence>
<dbReference type="PANTHER" id="PTHR31313:SF81">
    <property type="entry name" value="TY1 ENHANCER ACTIVATOR"/>
    <property type="match status" value="1"/>
</dbReference>
<accession>A0A9W8V8B0</accession>
<feature type="region of interest" description="Disordered" evidence="8">
    <location>
        <begin position="109"/>
        <end position="169"/>
    </location>
</feature>
<dbReference type="SMART" id="SM00906">
    <property type="entry name" value="Fungal_trans"/>
    <property type="match status" value="1"/>
</dbReference>
<proteinExistence type="predicted"/>
<keyword evidence="5" id="KW-0238">DNA-binding</keyword>
<keyword evidence="2" id="KW-0479">Metal-binding</keyword>
<dbReference type="CDD" id="cd12148">
    <property type="entry name" value="fungal_TF_MHR"/>
    <property type="match status" value="1"/>
</dbReference>
<dbReference type="InterPro" id="IPR051615">
    <property type="entry name" value="Transcr_Regulatory_Elem"/>
</dbReference>
<name>A0A9W8V8B0_9HYPO</name>
<evidence type="ECO:0000256" key="4">
    <source>
        <dbReference type="ARBA" id="ARBA00023015"/>
    </source>
</evidence>
<keyword evidence="4" id="KW-0805">Transcription regulation</keyword>
<evidence type="ECO:0000256" key="7">
    <source>
        <dbReference type="ARBA" id="ARBA00023242"/>
    </source>
</evidence>
<evidence type="ECO:0000256" key="2">
    <source>
        <dbReference type="ARBA" id="ARBA00022723"/>
    </source>
</evidence>
<evidence type="ECO:0000259" key="9">
    <source>
        <dbReference type="PROSITE" id="PS50048"/>
    </source>
</evidence>
<feature type="compositionally biased region" description="Polar residues" evidence="8">
    <location>
        <begin position="152"/>
        <end position="169"/>
    </location>
</feature>
<dbReference type="Proteomes" id="UP001152049">
    <property type="component" value="Unassembled WGS sequence"/>
</dbReference>
<evidence type="ECO:0000313" key="11">
    <source>
        <dbReference type="Proteomes" id="UP001152049"/>
    </source>
</evidence>
<evidence type="ECO:0000256" key="1">
    <source>
        <dbReference type="ARBA" id="ARBA00004123"/>
    </source>
</evidence>